<keyword evidence="4 6" id="KW-0012">Acyltransferase</keyword>
<dbReference type="PROSITE" id="PS51733">
    <property type="entry name" value="BPL_LPL_CATALYTIC"/>
    <property type="match status" value="1"/>
</dbReference>
<dbReference type="EC" id="2.3.1.181" evidence="6 7"/>
<keyword evidence="3 6" id="KW-0808">Transferase</keyword>
<comment type="miscellaneous">
    <text evidence="6">In the reaction, the free carboxyl group of octanoic acid is attached via an amide linkage to the epsilon-amino group of a specific lysine residue of lipoyl domains of lipoate-dependent enzymes.</text>
</comment>
<comment type="function">
    <text evidence="5 6 7">Catalyzes the transfer of endogenously produced octanoic acid from octanoyl-acyl-carrier-protein onto the lipoyl domains of lipoate-dependent enzymes. Lipoyl-ACP can also act as a substrate although octanoyl-ACP is likely to be the physiological substrate.</text>
</comment>
<evidence type="ECO:0000256" key="1">
    <source>
        <dbReference type="ARBA" id="ARBA00004821"/>
    </source>
</evidence>
<dbReference type="eggNOG" id="COG0321">
    <property type="taxonomic scope" value="Bacteria"/>
</dbReference>
<keyword evidence="13" id="KW-1185">Reference proteome</keyword>
<dbReference type="InterPro" id="IPR045864">
    <property type="entry name" value="aa-tRNA-synth_II/BPL/LPL"/>
</dbReference>
<accession>F5RG25</accession>
<dbReference type="STRING" id="1000565.METUNv1_03419"/>
<keyword evidence="2 6" id="KW-0963">Cytoplasm</keyword>
<dbReference type="FunFam" id="3.30.930.10:FF:000020">
    <property type="entry name" value="Octanoyltransferase"/>
    <property type="match status" value="1"/>
</dbReference>
<evidence type="ECO:0000256" key="7">
    <source>
        <dbReference type="PIRNR" id="PIRNR016262"/>
    </source>
</evidence>
<dbReference type="GO" id="GO:0016874">
    <property type="term" value="F:ligase activity"/>
    <property type="evidence" value="ECO:0007669"/>
    <property type="project" value="UniProtKB-KW"/>
</dbReference>
<evidence type="ECO:0000256" key="3">
    <source>
        <dbReference type="ARBA" id="ARBA00022679"/>
    </source>
</evidence>
<dbReference type="SUPFAM" id="SSF55681">
    <property type="entry name" value="Class II aaRS and biotin synthetases"/>
    <property type="match status" value="1"/>
</dbReference>
<dbReference type="GO" id="GO:0005737">
    <property type="term" value="C:cytoplasm"/>
    <property type="evidence" value="ECO:0007669"/>
    <property type="project" value="UniProtKB-SubCell"/>
</dbReference>
<dbReference type="InterPro" id="IPR004143">
    <property type="entry name" value="BPL_LPL_catalytic"/>
</dbReference>
<name>F5RG25_METUF</name>
<evidence type="ECO:0000256" key="9">
    <source>
        <dbReference type="PIRSR" id="PIRSR016262-2"/>
    </source>
</evidence>
<dbReference type="PANTHER" id="PTHR10993">
    <property type="entry name" value="OCTANOYLTRANSFERASE"/>
    <property type="match status" value="1"/>
</dbReference>
<protein>
    <recommendedName>
        <fullName evidence="6 7">Octanoyltransferase</fullName>
        <ecNumber evidence="6 7">2.3.1.181</ecNumber>
    </recommendedName>
    <alternativeName>
        <fullName evidence="6">Lipoate-protein ligase B</fullName>
    </alternativeName>
    <alternativeName>
        <fullName evidence="6">Lipoyl/octanoyl transferase</fullName>
    </alternativeName>
    <alternativeName>
        <fullName evidence="6">Octanoyl-[acyl-carrier-protein]-protein N-octanoyltransferase</fullName>
    </alternativeName>
</protein>
<feature type="active site" description="Acyl-thioester intermediate" evidence="6 8">
    <location>
        <position position="170"/>
    </location>
</feature>
<dbReference type="Pfam" id="PF21948">
    <property type="entry name" value="LplA-B_cat"/>
    <property type="match status" value="1"/>
</dbReference>
<dbReference type="NCBIfam" id="TIGR00214">
    <property type="entry name" value="lipB"/>
    <property type="match status" value="1"/>
</dbReference>
<organism evidence="12 13">
    <name type="scientific">Methyloversatilis universalis (strain ATCC BAA-1314 / DSM 25237 / JCM 13912 / CCUG 52030 / FAM5)</name>
    <dbReference type="NCBI Taxonomy" id="1000565"/>
    <lineage>
        <taxon>Bacteria</taxon>
        <taxon>Pseudomonadati</taxon>
        <taxon>Pseudomonadota</taxon>
        <taxon>Betaproteobacteria</taxon>
        <taxon>Nitrosomonadales</taxon>
        <taxon>Sterolibacteriaceae</taxon>
        <taxon>Methyloversatilis</taxon>
    </lineage>
</organism>
<evidence type="ECO:0000313" key="13">
    <source>
        <dbReference type="Proteomes" id="UP000005019"/>
    </source>
</evidence>
<evidence type="ECO:0000256" key="8">
    <source>
        <dbReference type="PIRSR" id="PIRSR016262-1"/>
    </source>
</evidence>
<evidence type="ECO:0000256" key="4">
    <source>
        <dbReference type="ARBA" id="ARBA00023315"/>
    </source>
</evidence>
<comment type="catalytic activity">
    <reaction evidence="6 7">
        <text>octanoyl-[ACP] + L-lysyl-[protein] = N(6)-octanoyl-L-lysyl-[protein] + holo-[ACP] + H(+)</text>
        <dbReference type="Rhea" id="RHEA:17665"/>
        <dbReference type="Rhea" id="RHEA-COMP:9636"/>
        <dbReference type="Rhea" id="RHEA-COMP:9685"/>
        <dbReference type="Rhea" id="RHEA-COMP:9752"/>
        <dbReference type="Rhea" id="RHEA-COMP:9928"/>
        <dbReference type="ChEBI" id="CHEBI:15378"/>
        <dbReference type="ChEBI" id="CHEBI:29969"/>
        <dbReference type="ChEBI" id="CHEBI:64479"/>
        <dbReference type="ChEBI" id="CHEBI:78463"/>
        <dbReference type="ChEBI" id="CHEBI:78809"/>
        <dbReference type="EC" id="2.3.1.181"/>
    </reaction>
</comment>
<dbReference type="EMBL" id="AFHG01000057">
    <property type="protein sequence ID" value="EGK70512.1"/>
    <property type="molecule type" value="Genomic_DNA"/>
</dbReference>
<comment type="pathway">
    <text evidence="1 6 7">Protein modification; protein lipoylation via endogenous pathway; protein N(6)-(lipoyl)lysine from octanoyl-[acyl-carrier-protein]: step 1/2.</text>
</comment>
<comment type="caution">
    <text evidence="12">The sequence shown here is derived from an EMBL/GenBank/DDBJ whole genome shotgun (WGS) entry which is preliminary data.</text>
</comment>
<dbReference type="RefSeq" id="WP_008063825.1">
    <property type="nucleotide sequence ID" value="NZ_AFHG01000057.1"/>
</dbReference>
<evidence type="ECO:0000256" key="2">
    <source>
        <dbReference type="ARBA" id="ARBA00022490"/>
    </source>
</evidence>
<dbReference type="GO" id="GO:0033819">
    <property type="term" value="F:lipoyl(octanoyl) transferase activity"/>
    <property type="evidence" value="ECO:0007669"/>
    <property type="project" value="UniProtKB-EC"/>
</dbReference>
<evidence type="ECO:0000313" key="12">
    <source>
        <dbReference type="EMBL" id="EGK70512.1"/>
    </source>
</evidence>
<dbReference type="InterPro" id="IPR000544">
    <property type="entry name" value="Octanoyltransferase"/>
</dbReference>
<feature type="binding site" evidence="6 9">
    <location>
        <begin position="139"/>
        <end position="141"/>
    </location>
    <ligand>
        <name>substrate</name>
    </ligand>
</feature>
<dbReference type="Gene3D" id="3.30.930.10">
    <property type="entry name" value="Bira Bifunctional Protein, Domain 2"/>
    <property type="match status" value="1"/>
</dbReference>
<dbReference type="InterPro" id="IPR020605">
    <property type="entry name" value="Octanoyltransferase_CS"/>
</dbReference>
<comment type="subcellular location">
    <subcellularLocation>
        <location evidence="6">Cytoplasm</location>
    </subcellularLocation>
</comment>
<dbReference type="PROSITE" id="PS01313">
    <property type="entry name" value="LIPB"/>
    <property type="match status" value="1"/>
</dbReference>
<keyword evidence="12" id="KW-0436">Ligase</keyword>
<dbReference type="AlphaFoldDB" id="F5RG25"/>
<sequence length="206" mass="22399">MTAVVRALGRVDYTPVWQDMQAFTAARGPNTQDEFWQVEHPPVFTLGLAGKREHLLREVGVPVVDSDRGGQVTYHGPGQVVIYTLVDLKRAGLGVREMVNSIEQAVIDLLATHGVASQRRAGAPGVYVGHGDDEAKISALGLRIRNGRTYHGVSLNVDMDLTPFTAINPCGYSGLRVTQTRDLGIDLPPEAICRQLTDALQRALYA</sequence>
<dbReference type="PANTHER" id="PTHR10993:SF7">
    <property type="entry name" value="LIPOYLTRANSFERASE 2, MITOCHONDRIAL-RELATED"/>
    <property type="match status" value="1"/>
</dbReference>
<feature type="binding site" evidence="6 9">
    <location>
        <begin position="152"/>
        <end position="154"/>
    </location>
    <ligand>
        <name>substrate</name>
    </ligand>
</feature>
<evidence type="ECO:0000256" key="6">
    <source>
        <dbReference type="HAMAP-Rule" id="MF_00013"/>
    </source>
</evidence>
<gene>
    <name evidence="6" type="primary">lipB</name>
    <name evidence="12" type="ORF">METUNv1_03419</name>
</gene>
<dbReference type="NCBIfam" id="NF010922">
    <property type="entry name" value="PRK14342.1"/>
    <property type="match status" value="1"/>
</dbReference>
<dbReference type="HAMAP" id="MF_00013">
    <property type="entry name" value="LipB"/>
    <property type="match status" value="1"/>
</dbReference>
<evidence type="ECO:0000259" key="11">
    <source>
        <dbReference type="PROSITE" id="PS51733"/>
    </source>
</evidence>
<dbReference type="OrthoDB" id="9787061at2"/>
<comment type="similarity">
    <text evidence="6 7">Belongs to the LipB family.</text>
</comment>
<dbReference type="GO" id="GO:0009249">
    <property type="term" value="P:protein lipoylation"/>
    <property type="evidence" value="ECO:0007669"/>
    <property type="project" value="InterPro"/>
</dbReference>
<feature type="binding site" evidence="6 9">
    <location>
        <begin position="68"/>
        <end position="75"/>
    </location>
    <ligand>
        <name>substrate</name>
    </ligand>
</feature>
<proteinExistence type="inferred from homology"/>
<evidence type="ECO:0000256" key="5">
    <source>
        <dbReference type="ARBA" id="ARBA00024732"/>
    </source>
</evidence>
<dbReference type="UniPathway" id="UPA00538">
    <property type="reaction ID" value="UER00592"/>
</dbReference>
<reference evidence="12 13" key="1">
    <citation type="journal article" date="2011" name="J. Bacteriol.">
        <title>Genome sequence of Methyloversatilis universalis FAM5T, a methylotrophic representative of the order Rhodocyclales.</title>
        <authorList>
            <person name="Kittichotirat W."/>
            <person name="Good N.M."/>
            <person name="Hall R."/>
            <person name="Bringel F."/>
            <person name="Lajus A."/>
            <person name="Medigue C."/>
            <person name="Smalley N.E."/>
            <person name="Beck D."/>
            <person name="Bumgarner R."/>
            <person name="Vuilleumier S."/>
            <person name="Kalyuzhnaya M.G."/>
        </authorList>
    </citation>
    <scope>NUCLEOTIDE SEQUENCE [LARGE SCALE GENOMIC DNA]</scope>
    <source>
        <strain evidence="13">ATCC BAA-1314 / JCM 13912 / FAM5</strain>
    </source>
</reference>
<dbReference type="Proteomes" id="UP000005019">
    <property type="component" value="Unassembled WGS sequence"/>
</dbReference>
<feature type="domain" description="BPL/LPL catalytic" evidence="11">
    <location>
        <begin position="29"/>
        <end position="206"/>
    </location>
</feature>
<feature type="site" description="Lowers pKa of active site Cys" evidence="6 10">
    <location>
        <position position="136"/>
    </location>
</feature>
<evidence type="ECO:0000256" key="10">
    <source>
        <dbReference type="PIRSR" id="PIRSR016262-3"/>
    </source>
</evidence>
<dbReference type="CDD" id="cd16444">
    <property type="entry name" value="LipB"/>
    <property type="match status" value="1"/>
</dbReference>
<dbReference type="PIRSF" id="PIRSF016262">
    <property type="entry name" value="LPLase"/>
    <property type="match status" value="1"/>
</dbReference>